<evidence type="ECO:0000313" key="2">
    <source>
        <dbReference type="Proteomes" id="UP001465976"/>
    </source>
</evidence>
<organism evidence="1 2">
    <name type="scientific">Marasmius crinis-equi</name>
    <dbReference type="NCBI Taxonomy" id="585013"/>
    <lineage>
        <taxon>Eukaryota</taxon>
        <taxon>Fungi</taxon>
        <taxon>Dikarya</taxon>
        <taxon>Basidiomycota</taxon>
        <taxon>Agaricomycotina</taxon>
        <taxon>Agaricomycetes</taxon>
        <taxon>Agaricomycetidae</taxon>
        <taxon>Agaricales</taxon>
        <taxon>Marasmiineae</taxon>
        <taxon>Marasmiaceae</taxon>
        <taxon>Marasmius</taxon>
    </lineage>
</organism>
<protein>
    <submittedName>
        <fullName evidence="1">Uncharacterized protein</fullName>
    </submittedName>
</protein>
<feature type="non-terminal residue" evidence="1">
    <location>
        <position position="1"/>
    </location>
</feature>
<sequence>SLPDPMSHRTKRIKISEFLDVEAASSGDEGEDEVEDLFEGDEEVQNRELQEISRNAFGRNEEDREDDWDGFVNHLAKKYDNNT</sequence>
<gene>
    <name evidence="1" type="ORF">V5O48_019230</name>
</gene>
<proteinExistence type="predicted"/>
<accession>A0ABR3EJ07</accession>
<reference evidence="1 2" key="1">
    <citation type="submission" date="2024-02" db="EMBL/GenBank/DDBJ databases">
        <title>A draft genome for the cacao thread blight pathogen Marasmius crinis-equi.</title>
        <authorList>
            <person name="Cohen S.P."/>
            <person name="Baruah I.K."/>
            <person name="Amoako-Attah I."/>
            <person name="Bukari Y."/>
            <person name="Meinhardt L.W."/>
            <person name="Bailey B.A."/>
        </authorList>
    </citation>
    <scope>NUCLEOTIDE SEQUENCE [LARGE SCALE GENOMIC DNA]</scope>
    <source>
        <strain evidence="1 2">GH-76</strain>
    </source>
</reference>
<keyword evidence="2" id="KW-1185">Reference proteome</keyword>
<feature type="non-terminal residue" evidence="1">
    <location>
        <position position="83"/>
    </location>
</feature>
<evidence type="ECO:0000313" key="1">
    <source>
        <dbReference type="EMBL" id="KAL0562848.1"/>
    </source>
</evidence>
<dbReference type="EMBL" id="JBAHYK010004377">
    <property type="protein sequence ID" value="KAL0562848.1"/>
    <property type="molecule type" value="Genomic_DNA"/>
</dbReference>
<comment type="caution">
    <text evidence="1">The sequence shown here is derived from an EMBL/GenBank/DDBJ whole genome shotgun (WGS) entry which is preliminary data.</text>
</comment>
<dbReference type="Proteomes" id="UP001465976">
    <property type="component" value="Unassembled WGS sequence"/>
</dbReference>
<name>A0ABR3EJ07_9AGAR</name>